<reference evidence="2 4" key="3">
    <citation type="submission" date="2019-07" db="EMBL/GenBank/DDBJ databases">
        <title>Whole genome shotgun sequence of Methylobacterium oxalidis NBRC 107715.</title>
        <authorList>
            <person name="Hosoyama A."/>
            <person name="Uohara A."/>
            <person name="Ohji S."/>
            <person name="Ichikawa N."/>
        </authorList>
    </citation>
    <scope>NUCLEOTIDE SEQUENCE [LARGE SCALE GENOMIC DNA]</scope>
    <source>
        <strain evidence="2 4">NBRC 107715</strain>
    </source>
</reference>
<keyword evidence="1" id="KW-0812">Transmembrane</keyword>
<feature type="transmembrane region" description="Helical" evidence="1">
    <location>
        <begin position="157"/>
        <end position="175"/>
    </location>
</feature>
<reference evidence="3" key="4">
    <citation type="submission" date="2023-01" db="EMBL/GenBank/DDBJ databases">
        <title>Draft genome sequence of Methylobacterium oxalidis strain NBRC 107715.</title>
        <authorList>
            <person name="Sun Q."/>
            <person name="Mori K."/>
        </authorList>
    </citation>
    <scope>NUCLEOTIDE SEQUENCE</scope>
    <source>
        <strain evidence="3">NBRC 107715</strain>
    </source>
</reference>
<dbReference type="Proteomes" id="UP000321960">
    <property type="component" value="Unassembled WGS sequence"/>
</dbReference>
<comment type="caution">
    <text evidence="2">The sequence shown here is derived from an EMBL/GenBank/DDBJ whole genome shotgun (WGS) entry which is preliminary data.</text>
</comment>
<reference evidence="5" key="2">
    <citation type="journal article" date="2019" name="Int. J. Syst. Evol. Microbiol.">
        <title>The Global Catalogue of Microorganisms (GCM) 10K type strain sequencing project: providing services to taxonomists for standard genome sequencing and annotation.</title>
        <authorList>
            <consortium name="The Broad Institute Genomics Platform"/>
            <consortium name="The Broad Institute Genome Sequencing Center for Infectious Disease"/>
            <person name="Wu L."/>
            <person name="Ma J."/>
        </authorList>
    </citation>
    <scope>NUCLEOTIDE SEQUENCE [LARGE SCALE GENOMIC DNA]</scope>
    <source>
        <strain evidence="5">NBRC 107715</strain>
    </source>
</reference>
<feature type="transmembrane region" description="Helical" evidence="1">
    <location>
        <begin position="50"/>
        <end position="68"/>
    </location>
</feature>
<accession>A0A512IZA4</accession>
<organism evidence="2 4">
    <name type="scientific">Methylobacterium oxalidis</name>
    <dbReference type="NCBI Taxonomy" id="944322"/>
    <lineage>
        <taxon>Bacteria</taxon>
        <taxon>Pseudomonadati</taxon>
        <taxon>Pseudomonadota</taxon>
        <taxon>Alphaproteobacteria</taxon>
        <taxon>Hyphomicrobiales</taxon>
        <taxon>Methylobacteriaceae</taxon>
        <taxon>Methylobacterium</taxon>
    </lineage>
</organism>
<name>A0A512IZA4_9HYPH</name>
<gene>
    <name evidence="3" type="ORF">GCM10007888_43630</name>
    <name evidence="2" type="ORF">MOX02_10860</name>
</gene>
<keyword evidence="1" id="KW-1133">Transmembrane helix</keyword>
<dbReference type="EMBL" id="BSPK01000084">
    <property type="protein sequence ID" value="GLS65981.1"/>
    <property type="molecule type" value="Genomic_DNA"/>
</dbReference>
<feature type="transmembrane region" description="Helical" evidence="1">
    <location>
        <begin position="220"/>
        <end position="243"/>
    </location>
</feature>
<keyword evidence="1" id="KW-0472">Membrane</keyword>
<evidence type="ECO:0000313" key="2">
    <source>
        <dbReference type="EMBL" id="GEP03048.1"/>
    </source>
</evidence>
<dbReference type="Proteomes" id="UP001156856">
    <property type="component" value="Unassembled WGS sequence"/>
</dbReference>
<feature type="transmembrane region" description="Helical" evidence="1">
    <location>
        <begin position="195"/>
        <end position="213"/>
    </location>
</feature>
<proteinExistence type="predicted"/>
<evidence type="ECO:0000256" key="1">
    <source>
        <dbReference type="SAM" id="Phobius"/>
    </source>
</evidence>
<evidence type="ECO:0000313" key="3">
    <source>
        <dbReference type="EMBL" id="GLS65981.1"/>
    </source>
</evidence>
<reference evidence="3" key="1">
    <citation type="journal article" date="2014" name="Int. J. Syst. Evol. Microbiol.">
        <title>Complete genome of a new Firmicutes species belonging to the dominant human colonic microbiota ('Ruminococcus bicirculans') reveals two chromosomes and a selective capacity to utilize plant glucans.</title>
        <authorList>
            <consortium name="NISC Comparative Sequencing Program"/>
            <person name="Wegmann U."/>
            <person name="Louis P."/>
            <person name="Goesmann A."/>
            <person name="Henrissat B."/>
            <person name="Duncan S.H."/>
            <person name="Flint H.J."/>
        </authorList>
    </citation>
    <scope>NUCLEOTIDE SEQUENCE</scope>
    <source>
        <strain evidence="3">NBRC 107715</strain>
    </source>
</reference>
<dbReference type="AlphaFoldDB" id="A0A512IZA4"/>
<evidence type="ECO:0000313" key="4">
    <source>
        <dbReference type="Proteomes" id="UP000321960"/>
    </source>
</evidence>
<feature type="transmembrane region" description="Helical" evidence="1">
    <location>
        <begin position="276"/>
        <end position="295"/>
    </location>
</feature>
<protein>
    <recommendedName>
        <fullName evidence="6">Methylamine utilization protein MauF</fullName>
    </recommendedName>
</protein>
<evidence type="ECO:0000313" key="5">
    <source>
        <dbReference type="Proteomes" id="UP001156856"/>
    </source>
</evidence>
<dbReference type="EMBL" id="BJZU01000016">
    <property type="protein sequence ID" value="GEP03048.1"/>
    <property type="molecule type" value="Genomic_DNA"/>
</dbReference>
<feature type="transmembrane region" description="Helical" evidence="1">
    <location>
        <begin position="75"/>
        <end position="94"/>
    </location>
</feature>
<keyword evidence="5" id="KW-1185">Reference proteome</keyword>
<sequence length="296" mass="30838">MPSTGNAEGYGIAMLTPANTNNIYQPSSVAQESVPDCVIFPATHSRLTRIGLLAAAAIVGAGSSYGLAHVTSRPVALWTLVATMTFAGGLLSTWSPCGYSSLCLLRPHGRYSVASVAGWLPTFAMHGLGYAAGAVVLGTVLGLAGMALGFSGFSGGALLGLAALAILYGVHQLDFLRIPYPQRRAQVPHDARQRFPMWVIGGLYGFALGLNYLTYVQTPVLYVVTAAAAVTGNVALAVAIFAIFNLGRFLPIAVNLLPVTDIAVQSWLARRQERAAAFDGVLLVAAGFGFVGLALI</sequence>
<evidence type="ECO:0008006" key="6">
    <source>
        <dbReference type="Google" id="ProtNLM"/>
    </source>
</evidence>
<feature type="transmembrane region" description="Helical" evidence="1">
    <location>
        <begin position="128"/>
        <end position="150"/>
    </location>
</feature>